<dbReference type="SUPFAM" id="SSF158694">
    <property type="entry name" value="UraD-Like"/>
    <property type="match status" value="1"/>
</dbReference>
<dbReference type="Pfam" id="PF09349">
    <property type="entry name" value="OHCU_decarbox"/>
    <property type="match status" value="1"/>
</dbReference>
<name>A0AAN8EB97_9EURO</name>
<dbReference type="InterPro" id="IPR018020">
    <property type="entry name" value="OHCU_decarboxylase"/>
</dbReference>
<dbReference type="GO" id="GO:0006144">
    <property type="term" value="P:purine nucleobase metabolic process"/>
    <property type="evidence" value="ECO:0007669"/>
    <property type="project" value="UniProtKB-KW"/>
</dbReference>
<dbReference type="Proteomes" id="UP001316803">
    <property type="component" value="Unassembled WGS sequence"/>
</dbReference>
<proteinExistence type="predicted"/>
<comment type="caution">
    <text evidence="4">The sequence shown here is derived from an EMBL/GenBank/DDBJ whole genome shotgun (WGS) entry which is preliminary data.</text>
</comment>
<dbReference type="Gene3D" id="1.10.3330.10">
    <property type="entry name" value="Oxo-4-hydroxy-4-carboxy-5-ureidoimidazoline decarboxylase"/>
    <property type="match status" value="1"/>
</dbReference>
<dbReference type="PANTHER" id="PTHR37987">
    <property type="entry name" value="CHROMOSOME 9, WHOLE GENOME SHOTGUN SEQUENCE"/>
    <property type="match status" value="1"/>
</dbReference>
<evidence type="ECO:0000313" key="5">
    <source>
        <dbReference type="Proteomes" id="UP001316803"/>
    </source>
</evidence>
<feature type="compositionally biased region" description="Basic and acidic residues" evidence="2">
    <location>
        <begin position="85"/>
        <end position="95"/>
    </location>
</feature>
<dbReference type="EMBL" id="JAKLMC020000021">
    <property type="protein sequence ID" value="KAK5951234.1"/>
    <property type="molecule type" value="Genomic_DNA"/>
</dbReference>
<organism evidence="4 5">
    <name type="scientific">Knufia fluminis</name>
    <dbReference type="NCBI Taxonomy" id="191047"/>
    <lineage>
        <taxon>Eukaryota</taxon>
        <taxon>Fungi</taxon>
        <taxon>Dikarya</taxon>
        <taxon>Ascomycota</taxon>
        <taxon>Pezizomycotina</taxon>
        <taxon>Eurotiomycetes</taxon>
        <taxon>Chaetothyriomycetidae</taxon>
        <taxon>Chaetothyriales</taxon>
        <taxon>Trichomeriaceae</taxon>
        <taxon>Knufia</taxon>
    </lineage>
</organism>
<sequence length="178" mass="19911">MPSLPAIGAVPSLDAEERANILDTLFEPCTQLHTLSVETLGSSKFESYSALIEAVGHQLQSLYTSNLESDEKWLDDILAAHPRLGEKKVESEQSQREQAQLNQGGEGEAEKLARLNNAYEEKFPGLRYVVFVNGRSRPVIMEDMQRRIERGDIQQEKQDAIQALCDIANDRAKKLLAT</sequence>
<keyword evidence="1" id="KW-0659">Purine metabolism</keyword>
<evidence type="ECO:0000259" key="3">
    <source>
        <dbReference type="Pfam" id="PF09349"/>
    </source>
</evidence>
<evidence type="ECO:0000256" key="2">
    <source>
        <dbReference type="SAM" id="MobiDB-lite"/>
    </source>
</evidence>
<reference evidence="4 5" key="1">
    <citation type="submission" date="2022-12" db="EMBL/GenBank/DDBJ databases">
        <title>Genomic features and morphological characterization of a novel Knufia sp. strain isolated from spacecraft assembly facility.</title>
        <authorList>
            <person name="Teixeira M."/>
            <person name="Chander A.M."/>
            <person name="Stajich J.E."/>
            <person name="Venkateswaran K."/>
        </authorList>
    </citation>
    <scope>NUCLEOTIDE SEQUENCE [LARGE SCALE GENOMIC DNA]</scope>
    <source>
        <strain evidence="4 5">FJI-L2-BK-P2</strain>
    </source>
</reference>
<feature type="region of interest" description="Disordered" evidence="2">
    <location>
        <begin position="85"/>
        <end position="108"/>
    </location>
</feature>
<evidence type="ECO:0000313" key="4">
    <source>
        <dbReference type="EMBL" id="KAK5951234.1"/>
    </source>
</evidence>
<dbReference type="InterPro" id="IPR036778">
    <property type="entry name" value="OHCU_decarboxylase_sf"/>
</dbReference>
<evidence type="ECO:0000256" key="1">
    <source>
        <dbReference type="ARBA" id="ARBA00022631"/>
    </source>
</evidence>
<feature type="domain" description="Oxo-4-hydroxy-4-carboxy-5-ureidoimidazoline decarboxylase" evidence="3">
    <location>
        <begin position="12"/>
        <end position="173"/>
    </location>
</feature>
<dbReference type="PANTHER" id="PTHR37987:SF1">
    <property type="entry name" value="OXO-4-HYDROXY-4-CARBOXY-5-UREIDOIMIDAZOLINE DECARBOXYLASE DOMAIN-CONTAINING PROTEIN"/>
    <property type="match status" value="1"/>
</dbReference>
<gene>
    <name evidence="4" type="ORF">OHC33_007652</name>
</gene>
<keyword evidence="5" id="KW-1185">Reference proteome</keyword>
<protein>
    <recommendedName>
        <fullName evidence="3">Oxo-4-hydroxy-4-carboxy-5-ureidoimidazoline decarboxylase domain-containing protein</fullName>
    </recommendedName>
</protein>
<dbReference type="AlphaFoldDB" id="A0AAN8EB97"/>
<accession>A0AAN8EB97</accession>